<evidence type="ECO:0000256" key="1">
    <source>
        <dbReference type="ARBA" id="ARBA00010136"/>
    </source>
</evidence>
<dbReference type="EMBL" id="JAMSHJ010000004">
    <property type="protein sequence ID" value="KAI5422507.1"/>
    <property type="molecule type" value="Genomic_DNA"/>
</dbReference>
<organism evidence="3 4">
    <name type="scientific">Pisum sativum</name>
    <name type="common">Garden pea</name>
    <name type="synonym">Lathyrus oleraceus</name>
    <dbReference type="NCBI Taxonomy" id="3888"/>
    <lineage>
        <taxon>Eukaryota</taxon>
        <taxon>Viridiplantae</taxon>
        <taxon>Streptophyta</taxon>
        <taxon>Embryophyta</taxon>
        <taxon>Tracheophyta</taxon>
        <taxon>Spermatophyta</taxon>
        <taxon>Magnoliopsida</taxon>
        <taxon>eudicotyledons</taxon>
        <taxon>Gunneridae</taxon>
        <taxon>Pentapetalae</taxon>
        <taxon>rosids</taxon>
        <taxon>fabids</taxon>
        <taxon>Fabales</taxon>
        <taxon>Fabaceae</taxon>
        <taxon>Papilionoideae</taxon>
        <taxon>50 kb inversion clade</taxon>
        <taxon>NPAAA clade</taxon>
        <taxon>Hologalegina</taxon>
        <taxon>IRL clade</taxon>
        <taxon>Fabeae</taxon>
        <taxon>Lathyrus</taxon>
    </lineage>
</organism>
<sequence>MMNAWTKSTGYPVIHVQLTDNILEFKQSRFLLSGVQVDGQWIVPITLCVGSYERQKKFLLESRDGRVDISELVHYIGDDVNSNEKKHEEDSKENLWIKVNVDQSGFYRVNYEDKLAIRLRKALQNNYLLPTDKFGILDDGNALCQACEQSLSSLLMLVDAYRKELDYVIVSRLIEVCYDVLNIAIDAIPGSVNELKQYFINLLMYSAERLGWDSISGEDHSNSLLRGEVIKALATFDHDKTQQEALRRFQILLNDRNTSLLSANTRKAAYVAVMRSTAGESRTAFKSLWSFYKSNDVLQERDDILRCIASSTDPNVVLEALNLLLSDEIPDQDIIYVLGGISLEGSGIAVRWLKDNWERILVKYGAGLLLTNFISQIVPLVNSNEEADEIEAFFGSRMNPSISLNLNLSIEKIRIKARWIESVKQDHSLPDLIKQLSLRK</sequence>
<evidence type="ECO:0000259" key="2">
    <source>
        <dbReference type="Pfam" id="PF11838"/>
    </source>
</evidence>
<dbReference type="GO" id="GO:0070006">
    <property type="term" value="F:metalloaminopeptidase activity"/>
    <property type="evidence" value="ECO:0007669"/>
    <property type="project" value="TreeGrafter"/>
</dbReference>
<dbReference type="Proteomes" id="UP001058974">
    <property type="component" value="Chromosome 4"/>
</dbReference>
<proteinExistence type="inferred from homology"/>
<dbReference type="GO" id="GO:0016020">
    <property type="term" value="C:membrane"/>
    <property type="evidence" value="ECO:0007669"/>
    <property type="project" value="TreeGrafter"/>
</dbReference>
<dbReference type="InterPro" id="IPR050344">
    <property type="entry name" value="Peptidase_M1_aminopeptidases"/>
</dbReference>
<dbReference type="Gramene" id="Psat04G0580800-T2">
    <property type="protein sequence ID" value="KAI5422507.1"/>
    <property type="gene ID" value="KIW84_045808"/>
</dbReference>
<dbReference type="GO" id="GO:0005737">
    <property type="term" value="C:cytoplasm"/>
    <property type="evidence" value="ECO:0007669"/>
    <property type="project" value="TreeGrafter"/>
</dbReference>
<dbReference type="GO" id="GO:0005615">
    <property type="term" value="C:extracellular space"/>
    <property type="evidence" value="ECO:0007669"/>
    <property type="project" value="TreeGrafter"/>
</dbReference>
<keyword evidence="4" id="KW-1185">Reference proteome</keyword>
<evidence type="ECO:0000313" key="4">
    <source>
        <dbReference type="Proteomes" id="UP001058974"/>
    </source>
</evidence>
<feature type="domain" description="ERAP1-like C-terminal" evidence="2">
    <location>
        <begin position="96"/>
        <end position="414"/>
    </location>
</feature>
<dbReference type="Gene3D" id="1.25.50.20">
    <property type="match status" value="1"/>
</dbReference>
<comment type="caution">
    <text evidence="3">The sequence shown here is derived from an EMBL/GenBank/DDBJ whole genome shotgun (WGS) entry which is preliminary data.</text>
</comment>
<dbReference type="PANTHER" id="PTHR11533">
    <property type="entry name" value="PROTEASE M1 ZINC METALLOPROTEASE"/>
    <property type="match status" value="1"/>
</dbReference>
<evidence type="ECO:0000313" key="3">
    <source>
        <dbReference type="EMBL" id="KAI5422507.1"/>
    </source>
</evidence>
<dbReference type="GO" id="GO:0043171">
    <property type="term" value="P:peptide catabolic process"/>
    <property type="evidence" value="ECO:0007669"/>
    <property type="project" value="TreeGrafter"/>
</dbReference>
<dbReference type="FunFam" id="1.25.50.20:FF:000002">
    <property type="entry name" value="Aminopeptidase"/>
    <property type="match status" value="1"/>
</dbReference>
<name>A0A9D4XL54_PEA</name>
<comment type="similarity">
    <text evidence="1">Belongs to the peptidase M1 family.</text>
</comment>
<dbReference type="GO" id="GO:0008270">
    <property type="term" value="F:zinc ion binding"/>
    <property type="evidence" value="ECO:0007669"/>
    <property type="project" value="TreeGrafter"/>
</dbReference>
<dbReference type="AlphaFoldDB" id="A0A9D4XL54"/>
<dbReference type="GO" id="GO:0006508">
    <property type="term" value="P:proteolysis"/>
    <property type="evidence" value="ECO:0007669"/>
    <property type="project" value="TreeGrafter"/>
</dbReference>
<protein>
    <recommendedName>
        <fullName evidence="2">ERAP1-like C-terminal domain-containing protein</fullName>
    </recommendedName>
</protein>
<accession>A0A9D4XL54</accession>
<dbReference type="InterPro" id="IPR024571">
    <property type="entry name" value="ERAP1-like_C_dom"/>
</dbReference>
<reference evidence="3 4" key="1">
    <citation type="journal article" date="2022" name="Nat. Genet.">
        <title>Improved pea reference genome and pan-genome highlight genomic features and evolutionary characteristics.</title>
        <authorList>
            <person name="Yang T."/>
            <person name="Liu R."/>
            <person name="Luo Y."/>
            <person name="Hu S."/>
            <person name="Wang D."/>
            <person name="Wang C."/>
            <person name="Pandey M.K."/>
            <person name="Ge S."/>
            <person name="Xu Q."/>
            <person name="Li N."/>
            <person name="Li G."/>
            <person name="Huang Y."/>
            <person name="Saxena R.K."/>
            <person name="Ji Y."/>
            <person name="Li M."/>
            <person name="Yan X."/>
            <person name="He Y."/>
            <person name="Liu Y."/>
            <person name="Wang X."/>
            <person name="Xiang C."/>
            <person name="Varshney R.K."/>
            <person name="Ding H."/>
            <person name="Gao S."/>
            <person name="Zong X."/>
        </authorList>
    </citation>
    <scope>NUCLEOTIDE SEQUENCE [LARGE SCALE GENOMIC DNA]</scope>
    <source>
        <strain evidence="3 4">cv. Zhongwan 6</strain>
    </source>
</reference>
<dbReference type="Pfam" id="PF11838">
    <property type="entry name" value="ERAP1_C"/>
    <property type="match status" value="1"/>
</dbReference>
<dbReference type="GO" id="GO:0042277">
    <property type="term" value="F:peptide binding"/>
    <property type="evidence" value="ECO:0007669"/>
    <property type="project" value="TreeGrafter"/>
</dbReference>
<dbReference type="Gene3D" id="2.60.40.1910">
    <property type="match status" value="1"/>
</dbReference>
<dbReference type="PANTHER" id="PTHR11533:SF274">
    <property type="entry name" value="AMINOPEPTIDASE"/>
    <property type="match status" value="1"/>
</dbReference>
<gene>
    <name evidence="3" type="ORF">KIW84_045808</name>
</gene>